<evidence type="ECO:0000313" key="3">
    <source>
        <dbReference type="Proteomes" id="UP000829196"/>
    </source>
</evidence>
<dbReference type="SMR" id="A0A8T3C0I0"/>
<dbReference type="AlphaFoldDB" id="A0A8T3C0I0"/>
<evidence type="ECO:0000313" key="2">
    <source>
        <dbReference type="EMBL" id="KAI0523023.1"/>
    </source>
</evidence>
<comment type="caution">
    <text evidence="2">The sequence shown here is derived from an EMBL/GenBank/DDBJ whole genome shotgun (WGS) entry which is preliminary data.</text>
</comment>
<keyword evidence="3" id="KW-1185">Reference proteome</keyword>
<dbReference type="Pfam" id="PF03732">
    <property type="entry name" value="Retrotrans_gag"/>
    <property type="match status" value="1"/>
</dbReference>
<dbReference type="InterPro" id="IPR005162">
    <property type="entry name" value="Retrotrans_gag_dom"/>
</dbReference>
<sequence length="117" mass="13290">MGGDFYEKFFALMHDGSLADYRERFEHLANRVEGFSETALEENFMKGLKLKIRAAMKVMRPRDLGEAMELTQLVENQRNQVRGTRSKNSGGTYRMTITLLAPKGLAAEDFMRPPGIS</sequence>
<dbReference type="EMBL" id="JAGYWB010000005">
    <property type="protein sequence ID" value="KAI0523023.1"/>
    <property type="molecule type" value="Genomic_DNA"/>
</dbReference>
<gene>
    <name evidence="2" type="ORF">KFK09_005413</name>
</gene>
<dbReference type="Proteomes" id="UP000829196">
    <property type="component" value="Unassembled WGS sequence"/>
</dbReference>
<feature type="domain" description="Retrotransposon gag" evidence="1">
    <location>
        <begin position="10"/>
        <end position="49"/>
    </location>
</feature>
<organism evidence="2 3">
    <name type="scientific">Dendrobium nobile</name>
    <name type="common">Orchid</name>
    <dbReference type="NCBI Taxonomy" id="94219"/>
    <lineage>
        <taxon>Eukaryota</taxon>
        <taxon>Viridiplantae</taxon>
        <taxon>Streptophyta</taxon>
        <taxon>Embryophyta</taxon>
        <taxon>Tracheophyta</taxon>
        <taxon>Spermatophyta</taxon>
        <taxon>Magnoliopsida</taxon>
        <taxon>Liliopsida</taxon>
        <taxon>Asparagales</taxon>
        <taxon>Orchidaceae</taxon>
        <taxon>Epidendroideae</taxon>
        <taxon>Malaxideae</taxon>
        <taxon>Dendrobiinae</taxon>
        <taxon>Dendrobium</taxon>
    </lineage>
</organism>
<accession>A0A8T3C0I0</accession>
<evidence type="ECO:0000259" key="1">
    <source>
        <dbReference type="Pfam" id="PF03732"/>
    </source>
</evidence>
<dbReference type="OrthoDB" id="913048at2759"/>
<reference evidence="2" key="1">
    <citation type="journal article" date="2022" name="Front. Genet.">
        <title>Chromosome-Scale Assembly of the Dendrobium nobile Genome Provides Insights Into the Molecular Mechanism of the Biosynthesis of the Medicinal Active Ingredient of Dendrobium.</title>
        <authorList>
            <person name="Xu Q."/>
            <person name="Niu S.-C."/>
            <person name="Li K.-L."/>
            <person name="Zheng P.-J."/>
            <person name="Zhang X.-J."/>
            <person name="Jia Y."/>
            <person name="Liu Y."/>
            <person name="Niu Y.-X."/>
            <person name="Yu L.-H."/>
            <person name="Chen D.-F."/>
            <person name="Zhang G.-Q."/>
        </authorList>
    </citation>
    <scope>NUCLEOTIDE SEQUENCE</scope>
    <source>
        <tissue evidence="2">Leaf</tissue>
    </source>
</reference>
<name>A0A8T3C0I0_DENNO</name>
<proteinExistence type="predicted"/>
<protein>
    <recommendedName>
        <fullName evidence="1">Retrotransposon gag domain-containing protein</fullName>
    </recommendedName>
</protein>